<dbReference type="InterPro" id="IPR014027">
    <property type="entry name" value="UDP-Glc/GDP-Man_DH_C"/>
</dbReference>
<comment type="catalytic activity">
    <reaction evidence="6 7">
        <text>UDP-alpha-D-glucose + 2 NAD(+) + H2O = UDP-alpha-D-glucuronate + 2 NADH + 3 H(+)</text>
        <dbReference type="Rhea" id="RHEA:23596"/>
        <dbReference type="ChEBI" id="CHEBI:15377"/>
        <dbReference type="ChEBI" id="CHEBI:15378"/>
        <dbReference type="ChEBI" id="CHEBI:57540"/>
        <dbReference type="ChEBI" id="CHEBI:57945"/>
        <dbReference type="ChEBI" id="CHEBI:58052"/>
        <dbReference type="ChEBI" id="CHEBI:58885"/>
        <dbReference type="EC" id="1.1.1.22"/>
    </reaction>
</comment>
<evidence type="ECO:0000256" key="5">
    <source>
        <dbReference type="ARBA" id="ARBA00023027"/>
    </source>
</evidence>
<feature type="binding site" evidence="10">
    <location>
        <position position="328"/>
    </location>
    <ligand>
        <name>NAD(+)</name>
        <dbReference type="ChEBI" id="CHEBI:57540"/>
    </ligand>
</feature>
<dbReference type="EMBL" id="DVJQ01000050">
    <property type="protein sequence ID" value="HIS74606.1"/>
    <property type="molecule type" value="Genomic_DNA"/>
</dbReference>
<dbReference type="PIRSF" id="PIRSF500134">
    <property type="entry name" value="UDPglc_DH_bac"/>
    <property type="match status" value="1"/>
</dbReference>
<feature type="active site" description="Nucleophile" evidence="8">
    <location>
        <position position="261"/>
    </location>
</feature>
<evidence type="ECO:0000256" key="4">
    <source>
        <dbReference type="ARBA" id="ARBA00023002"/>
    </source>
</evidence>
<dbReference type="Gene3D" id="3.40.50.720">
    <property type="entry name" value="NAD(P)-binding Rossmann-like Domain"/>
    <property type="match status" value="2"/>
</dbReference>
<reference evidence="12" key="1">
    <citation type="submission" date="2020-10" db="EMBL/GenBank/DDBJ databases">
        <authorList>
            <person name="Gilroy R."/>
        </authorList>
    </citation>
    <scope>NUCLEOTIDE SEQUENCE</scope>
    <source>
        <strain evidence="12">CHK152-2871</strain>
    </source>
</reference>
<dbReference type="EC" id="1.1.1.22" evidence="3 7"/>
<comment type="caution">
    <text evidence="12">The sequence shown here is derived from an EMBL/GenBank/DDBJ whole genome shotgun (WGS) entry which is preliminary data.</text>
</comment>
<evidence type="ECO:0000259" key="11">
    <source>
        <dbReference type="SMART" id="SM00984"/>
    </source>
</evidence>
<evidence type="ECO:0000313" key="12">
    <source>
        <dbReference type="EMBL" id="HIS74606.1"/>
    </source>
</evidence>
<dbReference type="InterPro" id="IPR017476">
    <property type="entry name" value="UDP-Glc/GDP-Man"/>
</dbReference>
<dbReference type="SMART" id="SM00984">
    <property type="entry name" value="UDPG_MGDP_dh_C"/>
    <property type="match status" value="1"/>
</dbReference>
<evidence type="ECO:0000256" key="1">
    <source>
        <dbReference type="ARBA" id="ARBA00004701"/>
    </source>
</evidence>
<organism evidence="12 13">
    <name type="scientific">Candidatus Galligastranaerophilus intestinavium</name>
    <dbReference type="NCBI Taxonomy" id="2840836"/>
    <lineage>
        <taxon>Bacteria</taxon>
        <taxon>Candidatus Galligastranaerophilus</taxon>
    </lineage>
</organism>
<evidence type="ECO:0000256" key="6">
    <source>
        <dbReference type="ARBA" id="ARBA00047473"/>
    </source>
</evidence>
<comment type="similarity">
    <text evidence="2 7">Belongs to the UDP-glucose/GDP-mannose dehydrogenase family.</text>
</comment>
<dbReference type="InterPro" id="IPR028357">
    <property type="entry name" value="UDPglc_DH_bac"/>
</dbReference>
<dbReference type="Proteomes" id="UP000886865">
    <property type="component" value="Unassembled WGS sequence"/>
</dbReference>
<feature type="binding site" evidence="10">
    <location>
        <position position="264"/>
    </location>
    <ligand>
        <name>NAD(+)</name>
        <dbReference type="ChEBI" id="CHEBI:57540"/>
    </ligand>
</feature>
<dbReference type="Pfam" id="PF03721">
    <property type="entry name" value="UDPG_MGDP_dh_N"/>
    <property type="match status" value="1"/>
</dbReference>
<evidence type="ECO:0000256" key="3">
    <source>
        <dbReference type="ARBA" id="ARBA00012954"/>
    </source>
</evidence>
<proteinExistence type="inferred from homology"/>
<evidence type="ECO:0000313" key="13">
    <source>
        <dbReference type="Proteomes" id="UP000886865"/>
    </source>
</evidence>
<dbReference type="InterPro" id="IPR001732">
    <property type="entry name" value="UDP-Glc/GDP-Man_DH_N"/>
</dbReference>
<dbReference type="SUPFAM" id="SSF51735">
    <property type="entry name" value="NAD(P)-binding Rossmann-fold domains"/>
    <property type="match status" value="1"/>
</dbReference>
<comment type="pathway">
    <text evidence="1">Nucleotide-sugar biosynthesis; UDP-alpha-D-glucuronate biosynthesis; UDP-alpha-D-glucuronate from UDP-alpha-D-glucose: step 1/1.</text>
</comment>
<keyword evidence="4 7" id="KW-0560">Oxidoreductase</keyword>
<feature type="binding site" evidence="10">
    <location>
        <position position="30"/>
    </location>
    <ligand>
        <name>NAD(+)</name>
        <dbReference type="ChEBI" id="CHEBI:57540"/>
    </ligand>
</feature>
<dbReference type="SUPFAM" id="SSF52413">
    <property type="entry name" value="UDP-glucose/GDP-mannose dehydrogenase C-terminal domain"/>
    <property type="match status" value="1"/>
</dbReference>
<dbReference type="InterPro" id="IPR008927">
    <property type="entry name" value="6-PGluconate_DH-like_C_sf"/>
</dbReference>
<dbReference type="GO" id="GO:0000271">
    <property type="term" value="P:polysaccharide biosynthetic process"/>
    <property type="evidence" value="ECO:0007669"/>
    <property type="project" value="InterPro"/>
</dbReference>
<evidence type="ECO:0000256" key="7">
    <source>
        <dbReference type="PIRNR" id="PIRNR000124"/>
    </source>
</evidence>
<name>A0A9D1FIR9_9BACT</name>
<feature type="binding site" evidence="9">
    <location>
        <position position="321"/>
    </location>
    <ligand>
        <name>substrate</name>
    </ligand>
</feature>
<protein>
    <recommendedName>
        <fullName evidence="3 7">UDP-glucose 6-dehydrogenase</fullName>
        <ecNumber evidence="3 7">1.1.1.22</ecNumber>
    </recommendedName>
</protein>
<feature type="binding site" evidence="9">
    <location>
        <begin position="250"/>
        <end position="254"/>
    </location>
    <ligand>
        <name>substrate</name>
    </ligand>
</feature>
<accession>A0A9D1FIR9</accession>
<sequence length="431" mass="47982">MNICVIGTGYVGLVAGACLAETGNQVICVDKDEKKINDLNSGIIPIYEPQLDELVHTNTKDGRLKFSNNIEEAIKSSLVCFIAVGTPEDESGNANLSYVFEVVNQIASSLNSYKVIVNKSTVPVGTGEKIYDIIKSKTDVDFDVVSNPEFLKQGAAVEDFLKPDRVIIGSSSSRAIKIMKELYAPHILNGNPVMVMDVKSAEMTKYAANCFLALKISYINEIANICEKTGADINEVRNAVCQDKRIGHHFMFAGIGFGGSCFPKDLKALINTAKQSGTDSNILQAVYETNLKQRELFVQKIKNRFSNIQNLTLGVWGLSFKPKTNDIRQAPSVTILKRLLESGAKIKAFDPKAQDEARKIFGEKIMYCKNSYEAIEDVDAMLLLTEWHEFRTPDFDKMAKLMKQKIIFDGRNQYNPKVMQELGFEYHGIGR</sequence>
<feature type="binding site" evidence="9">
    <location>
        <position position="205"/>
    </location>
    <ligand>
        <name>substrate</name>
    </ligand>
</feature>
<feature type="domain" description="UDP-glucose/GDP-mannose dehydrogenase C-terminal" evidence="11">
    <location>
        <begin position="314"/>
        <end position="416"/>
    </location>
</feature>
<dbReference type="GO" id="GO:0003979">
    <property type="term" value="F:UDP-glucose 6-dehydrogenase activity"/>
    <property type="evidence" value="ECO:0007669"/>
    <property type="project" value="UniProtKB-EC"/>
</dbReference>
<dbReference type="InterPro" id="IPR036291">
    <property type="entry name" value="NAD(P)-bd_dom_sf"/>
</dbReference>
<evidence type="ECO:0000256" key="9">
    <source>
        <dbReference type="PIRSR" id="PIRSR500134-2"/>
    </source>
</evidence>
<dbReference type="PIRSF" id="PIRSF000124">
    <property type="entry name" value="UDPglc_GDPman_dh"/>
    <property type="match status" value="1"/>
</dbReference>
<dbReference type="AlphaFoldDB" id="A0A9D1FIR9"/>
<dbReference type="GO" id="GO:0051287">
    <property type="term" value="F:NAD binding"/>
    <property type="evidence" value="ECO:0007669"/>
    <property type="project" value="InterPro"/>
</dbReference>
<evidence type="ECO:0000256" key="10">
    <source>
        <dbReference type="PIRSR" id="PIRSR500134-3"/>
    </source>
</evidence>
<keyword evidence="5 7" id="KW-0520">NAD</keyword>
<gene>
    <name evidence="12" type="ORF">IAA86_06265</name>
</gene>
<feature type="binding site" evidence="10">
    <location>
        <position position="121"/>
    </location>
    <ligand>
        <name>NAD(+)</name>
        <dbReference type="ChEBI" id="CHEBI:57540"/>
    </ligand>
</feature>
<dbReference type="InterPro" id="IPR036220">
    <property type="entry name" value="UDP-Glc/GDP-Man_DH_C_sf"/>
</dbReference>
<feature type="binding site" evidence="9">
    <location>
        <position position="258"/>
    </location>
    <ligand>
        <name>substrate</name>
    </ligand>
</feature>
<dbReference type="Pfam" id="PF03720">
    <property type="entry name" value="UDPG_MGDP_dh_C"/>
    <property type="match status" value="1"/>
</dbReference>
<dbReference type="PANTHER" id="PTHR43750">
    <property type="entry name" value="UDP-GLUCOSE 6-DEHYDROGENASE TUAD"/>
    <property type="match status" value="1"/>
</dbReference>
<dbReference type="NCBIfam" id="TIGR03026">
    <property type="entry name" value="NDP-sugDHase"/>
    <property type="match status" value="1"/>
</dbReference>
<dbReference type="PANTHER" id="PTHR43750:SF3">
    <property type="entry name" value="UDP-GLUCOSE 6-DEHYDROGENASE TUAD"/>
    <property type="match status" value="1"/>
</dbReference>
<reference evidence="12" key="2">
    <citation type="journal article" date="2021" name="PeerJ">
        <title>Extensive microbial diversity within the chicken gut microbiome revealed by metagenomics and culture.</title>
        <authorList>
            <person name="Gilroy R."/>
            <person name="Ravi A."/>
            <person name="Getino M."/>
            <person name="Pursley I."/>
            <person name="Horton D.L."/>
            <person name="Alikhan N.F."/>
            <person name="Baker D."/>
            <person name="Gharbi K."/>
            <person name="Hall N."/>
            <person name="Watson M."/>
            <person name="Adriaenssens E.M."/>
            <person name="Foster-Nyarko E."/>
            <person name="Jarju S."/>
            <person name="Secka A."/>
            <person name="Antonio M."/>
            <person name="Oren A."/>
            <person name="Chaudhuri R.R."/>
            <person name="La Ragione R."/>
            <person name="Hildebrand F."/>
            <person name="Pallen M.J."/>
        </authorList>
    </citation>
    <scope>NUCLEOTIDE SEQUENCE</scope>
    <source>
        <strain evidence="12">CHK152-2871</strain>
    </source>
</reference>
<feature type="binding site" evidence="10">
    <location>
        <position position="86"/>
    </location>
    <ligand>
        <name>NAD(+)</name>
        <dbReference type="ChEBI" id="CHEBI:57540"/>
    </ligand>
</feature>
<dbReference type="Gene3D" id="1.20.5.100">
    <property type="entry name" value="Cytochrome c1, transmembrane anchor, C-terminal"/>
    <property type="match status" value="1"/>
</dbReference>
<feature type="binding site" evidence="10">
    <location>
        <position position="35"/>
    </location>
    <ligand>
        <name>NAD(+)</name>
        <dbReference type="ChEBI" id="CHEBI:57540"/>
    </ligand>
</feature>
<dbReference type="SUPFAM" id="SSF48179">
    <property type="entry name" value="6-phosphogluconate dehydrogenase C-terminal domain-like"/>
    <property type="match status" value="1"/>
</dbReference>
<evidence type="ECO:0000256" key="2">
    <source>
        <dbReference type="ARBA" id="ARBA00006601"/>
    </source>
</evidence>
<evidence type="ECO:0000256" key="8">
    <source>
        <dbReference type="PIRSR" id="PIRSR500134-1"/>
    </source>
</evidence>
<dbReference type="InterPro" id="IPR014026">
    <property type="entry name" value="UDP-Glc/GDP-Man_DH_dimer"/>
</dbReference>
<dbReference type="Pfam" id="PF00984">
    <property type="entry name" value="UDPG_MGDP_dh"/>
    <property type="match status" value="1"/>
</dbReference>